<gene>
    <name evidence="13" type="ORF">IZO911_LOCUS2216</name>
</gene>
<evidence type="ECO:0000256" key="5">
    <source>
        <dbReference type="ARBA" id="ARBA00023157"/>
    </source>
</evidence>
<evidence type="ECO:0000256" key="4">
    <source>
        <dbReference type="ARBA" id="ARBA00022801"/>
    </source>
</evidence>
<dbReference type="FunFam" id="2.40.70.10:FF:000002">
    <property type="entry name" value="Vacuolar aspartic proteinase"/>
    <property type="match status" value="1"/>
</dbReference>
<dbReference type="SUPFAM" id="SSF50630">
    <property type="entry name" value="Acid proteases"/>
    <property type="match status" value="1"/>
</dbReference>
<evidence type="ECO:0000256" key="8">
    <source>
        <dbReference type="PIRSR" id="PIRSR601461-2"/>
    </source>
</evidence>
<evidence type="ECO:0000256" key="2">
    <source>
        <dbReference type="ARBA" id="ARBA00022670"/>
    </source>
</evidence>
<dbReference type="PROSITE" id="PS51767">
    <property type="entry name" value="PEPTIDASE_A1"/>
    <property type="match status" value="1"/>
</dbReference>
<dbReference type="GO" id="GO:0004190">
    <property type="term" value="F:aspartic-type endopeptidase activity"/>
    <property type="evidence" value="ECO:0007669"/>
    <property type="project" value="UniProtKB-KW"/>
</dbReference>
<comment type="caution">
    <text evidence="13">The sequence shown here is derived from an EMBL/GenBank/DDBJ whole genome shotgun (WGS) entry which is preliminary data.</text>
</comment>
<dbReference type="EMBL" id="CAJNOE010000010">
    <property type="protein sequence ID" value="CAF0723904.1"/>
    <property type="molecule type" value="Genomic_DNA"/>
</dbReference>
<keyword evidence="3 9" id="KW-0064">Aspartyl protease</keyword>
<dbReference type="InterPro" id="IPR001461">
    <property type="entry name" value="Aspartic_peptidase_A1"/>
</dbReference>
<evidence type="ECO:0000256" key="7">
    <source>
        <dbReference type="PIRSR" id="PIRSR601461-1"/>
    </source>
</evidence>
<dbReference type="PANTHER" id="PTHR47966:SF51">
    <property type="entry name" value="BETA-SITE APP-CLEAVING ENZYME, ISOFORM A-RELATED"/>
    <property type="match status" value="1"/>
</dbReference>
<evidence type="ECO:0000256" key="1">
    <source>
        <dbReference type="ARBA" id="ARBA00007447"/>
    </source>
</evidence>
<feature type="transmembrane region" description="Helical" evidence="10">
    <location>
        <begin position="511"/>
        <end position="534"/>
    </location>
</feature>
<dbReference type="FunFam" id="2.40.70.10:FF:000008">
    <property type="entry name" value="Cathepsin D"/>
    <property type="match status" value="1"/>
</dbReference>
<evidence type="ECO:0000256" key="9">
    <source>
        <dbReference type="RuleBase" id="RU000454"/>
    </source>
</evidence>
<keyword evidence="4 9" id="KW-0378">Hydrolase</keyword>
<feature type="domain" description="Peptidase A1" evidence="12">
    <location>
        <begin position="64"/>
        <end position="374"/>
    </location>
</feature>
<dbReference type="PANTHER" id="PTHR47966">
    <property type="entry name" value="BETA-SITE APP-CLEAVING ENZYME, ISOFORM A-RELATED"/>
    <property type="match status" value="1"/>
</dbReference>
<comment type="similarity">
    <text evidence="1 9">Belongs to the peptidase A1 family.</text>
</comment>
<dbReference type="CDD" id="cd00637">
    <property type="entry name" value="7tm_classA_rhodopsin-like"/>
    <property type="match status" value="1"/>
</dbReference>
<feature type="transmembrane region" description="Helical" evidence="10">
    <location>
        <begin position="546"/>
        <end position="569"/>
    </location>
</feature>
<keyword evidence="6" id="KW-0325">Glycoprotein</keyword>
<feature type="active site" evidence="7">
    <location>
        <position position="82"/>
    </location>
</feature>
<evidence type="ECO:0000313" key="13">
    <source>
        <dbReference type="EMBL" id="CAF0723904.1"/>
    </source>
</evidence>
<keyword evidence="10" id="KW-1133">Transmembrane helix</keyword>
<dbReference type="InterPro" id="IPR021109">
    <property type="entry name" value="Peptidase_aspartic_dom_sf"/>
</dbReference>
<dbReference type="GO" id="GO:0005764">
    <property type="term" value="C:lysosome"/>
    <property type="evidence" value="ECO:0007669"/>
    <property type="project" value="TreeGrafter"/>
</dbReference>
<feature type="transmembrane region" description="Helical" evidence="10">
    <location>
        <begin position="673"/>
        <end position="692"/>
    </location>
</feature>
<keyword evidence="5 8" id="KW-1015">Disulfide bond</keyword>
<dbReference type="Proteomes" id="UP000663860">
    <property type="component" value="Unassembled WGS sequence"/>
</dbReference>
<dbReference type="InterPro" id="IPR001969">
    <property type="entry name" value="Aspartic_peptidase_AS"/>
</dbReference>
<dbReference type="PRINTS" id="PR00792">
    <property type="entry name" value="PEPSIN"/>
</dbReference>
<evidence type="ECO:0000256" key="11">
    <source>
        <dbReference type="SAM" id="SignalP"/>
    </source>
</evidence>
<sequence length="694" mass="76049">MFRLFVKILLILNVINISIKADDLPRINCQRATSLNKKDSSIASLSSKTVSVNEILTNEMNDYWIGSIGIGSPSQNFYIDFDTGSSDLWVPSIKCSSLCNNHNRYNSNASSTYQVDGDYFLITYGDESYAEGYFDNDVVTINGLTVTNQLFAEVLNMSGFDAPEDGILGLAYPDYTSGGETPLFYNMWMQNLIPQPIFSFYFNPDSSATPGGELIFGGADTSKYTGAITYVNVSVQGYWQFKMDTITVGNISICSSSCNAIADTGTTLILGPTSNIRALNAALGATYERSSGWYRVSCSSRTQQGFPNVTFTISGQTFTLSVLQYFLILQNGQNFVCYSVFNYSPLNNIWILGDYFLSRFYSIFDINQNRVGFATSVSYNYTPYIYPQTFQSTTTISSTSITHAYTSSLTNMYNRSINSTTTVTSATTIPSTTVVTATSTVTSATTVVSSTIVPTTTITSATTVPPTTKVASTTILTSITTVASTSTITSVTTVASTTTVPPTTTVPSTTMITSTTTATSIGMSSEAILIIIIIRHWPSQFRSLTNLLICNSSVALFTTSCVFIAEIPFIIQDNLYTIQNINILFCKTLACLLTTTILFSLLVIIIIIRHWPSQFRSLTNLLICNSSVALFTTSCVFIAEIPFIIQDNLYTIQNINILFCKTLACLLTFSSGILTYSHLIQAVSCFFMVILYKH</sequence>
<feature type="disulfide bond" evidence="8">
    <location>
        <begin position="254"/>
        <end position="258"/>
    </location>
</feature>
<feature type="signal peptide" evidence="11">
    <location>
        <begin position="1"/>
        <end position="21"/>
    </location>
</feature>
<name>A0A813MPC1_9BILA</name>
<dbReference type="PROSITE" id="PS00141">
    <property type="entry name" value="ASP_PROTEASE"/>
    <property type="match status" value="2"/>
</dbReference>
<evidence type="ECO:0000256" key="3">
    <source>
        <dbReference type="ARBA" id="ARBA00022750"/>
    </source>
</evidence>
<feature type="disulfide bond" evidence="8">
    <location>
        <begin position="95"/>
        <end position="99"/>
    </location>
</feature>
<feature type="active site" evidence="7">
    <location>
        <position position="263"/>
    </location>
</feature>
<feature type="chain" id="PRO_5032326045" description="Peptidase A1 domain-containing protein" evidence="11">
    <location>
        <begin position="22"/>
        <end position="694"/>
    </location>
</feature>
<keyword evidence="2 9" id="KW-0645">Protease</keyword>
<evidence type="ECO:0000313" key="14">
    <source>
        <dbReference type="Proteomes" id="UP000663860"/>
    </source>
</evidence>
<dbReference type="AlphaFoldDB" id="A0A813MPC1"/>
<dbReference type="Gene3D" id="2.40.70.10">
    <property type="entry name" value="Acid Proteases"/>
    <property type="match status" value="2"/>
</dbReference>
<dbReference type="GO" id="GO:0006508">
    <property type="term" value="P:proteolysis"/>
    <property type="evidence" value="ECO:0007669"/>
    <property type="project" value="UniProtKB-KW"/>
</dbReference>
<feature type="transmembrane region" description="Helical" evidence="10">
    <location>
        <begin position="581"/>
        <end position="608"/>
    </location>
</feature>
<keyword evidence="10" id="KW-0472">Membrane</keyword>
<keyword evidence="10" id="KW-0812">Transmembrane</keyword>
<evidence type="ECO:0000259" key="12">
    <source>
        <dbReference type="PROSITE" id="PS51767"/>
    </source>
</evidence>
<dbReference type="InterPro" id="IPR033121">
    <property type="entry name" value="PEPTIDASE_A1"/>
</dbReference>
<dbReference type="Pfam" id="PF00026">
    <property type="entry name" value="Asp"/>
    <property type="match status" value="1"/>
</dbReference>
<proteinExistence type="inferred from homology"/>
<feature type="transmembrane region" description="Helical" evidence="10">
    <location>
        <begin position="620"/>
        <end position="645"/>
    </location>
</feature>
<organism evidence="13 14">
    <name type="scientific">Adineta steineri</name>
    <dbReference type="NCBI Taxonomy" id="433720"/>
    <lineage>
        <taxon>Eukaryota</taxon>
        <taxon>Metazoa</taxon>
        <taxon>Spiralia</taxon>
        <taxon>Gnathifera</taxon>
        <taxon>Rotifera</taxon>
        <taxon>Eurotatoria</taxon>
        <taxon>Bdelloidea</taxon>
        <taxon>Adinetida</taxon>
        <taxon>Adinetidae</taxon>
        <taxon>Adineta</taxon>
    </lineage>
</organism>
<evidence type="ECO:0000256" key="10">
    <source>
        <dbReference type="SAM" id="Phobius"/>
    </source>
</evidence>
<protein>
    <recommendedName>
        <fullName evidence="12">Peptidase A1 domain-containing protein</fullName>
    </recommendedName>
</protein>
<accession>A0A813MPC1</accession>
<keyword evidence="11" id="KW-0732">Signal</keyword>
<evidence type="ECO:0000256" key="6">
    <source>
        <dbReference type="ARBA" id="ARBA00023180"/>
    </source>
</evidence>
<reference evidence="13" key="1">
    <citation type="submission" date="2021-02" db="EMBL/GenBank/DDBJ databases">
        <authorList>
            <person name="Nowell W R."/>
        </authorList>
    </citation>
    <scope>NUCLEOTIDE SEQUENCE</scope>
</reference>